<gene>
    <name evidence="3" type="ORF">UFOPK3376_02466</name>
</gene>
<dbReference type="EMBL" id="CAFBLP010000080">
    <property type="protein sequence ID" value="CAB4887166.1"/>
    <property type="molecule type" value="Genomic_DNA"/>
</dbReference>
<evidence type="ECO:0000256" key="1">
    <source>
        <dbReference type="ARBA" id="ARBA00006484"/>
    </source>
</evidence>
<sequence length="258" mass="26392">MDSWDLSTQVALVTGAGSEHGIGFAVARRLVGLGARVAITATTERIHDRARELGPKAHGFVADLTDPDQVGAVIGTVAGWSSHIQIVVNNAGMVSAAAGSDSARRLDALTPAEWDDALARNLTTAFLVCRDVVPHMRAAGYGRIINVASTSGPVSAFAQSSAYAAAKAGMVGMTRVLALELARSGVTVNAVAPGWIDTPSVSDDERRAGAASPMRRCGTPDEVAAAVAFLATPSASYITGTMLVIDGGNAIAEDHSGV</sequence>
<dbReference type="Gene3D" id="3.40.50.720">
    <property type="entry name" value="NAD(P)-binding Rossmann-like Domain"/>
    <property type="match status" value="1"/>
</dbReference>
<proteinExistence type="inferred from homology"/>
<comment type="similarity">
    <text evidence="1">Belongs to the short-chain dehydrogenases/reductases (SDR) family.</text>
</comment>
<organism evidence="3">
    <name type="scientific">freshwater metagenome</name>
    <dbReference type="NCBI Taxonomy" id="449393"/>
    <lineage>
        <taxon>unclassified sequences</taxon>
        <taxon>metagenomes</taxon>
        <taxon>ecological metagenomes</taxon>
    </lineage>
</organism>
<keyword evidence="2" id="KW-0560">Oxidoreductase</keyword>
<dbReference type="InterPro" id="IPR002347">
    <property type="entry name" value="SDR_fam"/>
</dbReference>
<accession>A0A6J7EVJ9</accession>
<dbReference type="PRINTS" id="PR00080">
    <property type="entry name" value="SDRFAMILY"/>
</dbReference>
<dbReference type="InterPro" id="IPR050259">
    <property type="entry name" value="SDR"/>
</dbReference>
<dbReference type="PANTHER" id="PTHR42879">
    <property type="entry name" value="3-OXOACYL-(ACYL-CARRIER-PROTEIN) REDUCTASE"/>
    <property type="match status" value="1"/>
</dbReference>
<dbReference type="PRINTS" id="PR00081">
    <property type="entry name" value="GDHRDH"/>
</dbReference>
<dbReference type="SUPFAM" id="SSF51735">
    <property type="entry name" value="NAD(P)-binding Rossmann-fold domains"/>
    <property type="match status" value="1"/>
</dbReference>
<dbReference type="Pfam" id="PF13561">
    <property type="entry name" value="adh_short_C2"/>
    <property type="match status" value="1"/>
</dbReference>
<dbReference type="InterPro" id="IPR036291">
    <property type="entry name" value="NAD(P)-bd_dom_sf"/>
</dbReference>
<dbReference type="PANTHER" id="PTHR42879:SF2">
    <property type="entry name" value="3-OXOACYL-[ACYL-CARRIER-PROTEIN] REDUCTASE FABG"/>
    <property type="match status" value="1"/>
</dbReference>
<dbReference type="FunFam" id="3.40.50.720:FF:000173">
    <property type="entry name" value="3-oxoacyl-[acyl-carrier protein] reductase"/>
    <property type="match status" value="1"/>
</dbReference>
<reference evidence="3" key="1">
    <citation type="submission" date="2020-05" db="EMBL/GenBank/DDBJ databases">
        <authorList>
            <person name="Chiriac C."/>
            <person name="Salcher M."/>
            <person name="Ghai R."/>
            <person name="Kavagutti S V."/>
        </authorList>
    </citation>
    <scope>NUCLEOTIDE SEQUENCE</scope>
</reference>
<evidence type="ECO:0000256" key="2">
    <source>
        <dbReference type="ARBA" id="ARBA00023002"/>
    </source>
</evidence>
<dbReference type="GO" id="GO:0016491">
    <property type="term" value="F:oxidoreductase activity"/>
    <property type="evidence" value="ECO:0007669"/>
    <property type="project" value="UniProtKB-KW"/>
</dbReference>
<name>A0A6J7EVJ9_9ZZZZ</name>
<dbReference type="AlphaFoldDB" id="A0A6J7EVJ9"/>
<protein>
    <submittedName>
        <fullName evidence="3">Unannotated protein</fullName>
    </submittedName>
</protein>
<evidence type="ECO:0000313" key="3">
    <source>
        <dbReference type="EMBL" id="CAB4887166.1"/>
    </source>
</evidence>